<keyword evidence="3" id="KW-0804">Transcription</keyword>
<evidence type="ECO:0000259" key="8">
    <source>
        <dbReference type="PROSITE" id="PS51293"/>
    </source>
</evidence>
<dbReference type="GO" id="GO:0003677">
    <property type="term" value="F:DNA binding"/>
    <property type="evidence" value="ECO:0007669"/>
    <property type="project" value="UniProtKB-KW"/>
</dbReference>
<dbReference type="InterPro" id="IPR036388">
    <property type="entry name" value="WH-like_DNA-bd_sf"/>
</dbReference>
<keyword evidence="5" id="KW-0175">Coiled coil</keyword>
<accession>A0A6I9QHD6</accession>
<keyword evidence="10" id="KW-1185">Reference proteome</keyword>
<dbReference type="PANTHER" id="PTHR12802:SF140">
    <property type="entry name" value="SWI_SNF COMPLEX SUBUNIT SWI3A"/>
    <property type="match status" value="1"/>
</dbReference>
<dbReference type="Proteomes" id="UP000504607">
    <property type="component" value="Unplaced"/>
</dbReference>
<dbReference type="Gene3D" id="1.10.10.10">
    <property type="entry name" value="Winged helix-like DNA-binding domain superfamily/Winged helix DNA-binding domain"/>
    <property type="match status" value="1"/>
</dbReference>
<keyword evidence="4" id="KW-0539">Nucleus</keyword>
<evidence type="ECO:0000259" key="9">
    <source>
        <dbReference type="PROSITE" id="PS51294"/>
    </source>
</evidence>
<dbReference type="AlphaFoldDB" id="A0A6I9QHD6"/>
<dbReference type="InParanoid" id="A0A6I9QHD6"/>
<evidence type="ECO:0000259" key="6">
    <source>
        <dbReference type="PROSITE" id="PS50090"/>
    </source>
</evidence>
<feature type="coiled-coil region" evidence="5">
    <location>
        <begin position="460"/>
        <end position="487"/>
    </location>
</feature>
<dbReference type="InterPro" id="IPR007526">
    <property type="entry name" value="SWIRM"/>
</dbReference>
<dbReference type="PROSITE" id="PS50090">
    <property type="entry name" value="MYB_LIKE"/>
    <property type="match status" value="1"/>
</dbReference>
<sequence length="550" mass="60938">MMPSSEGDIGRDLYSIPGSSSWFRWDEIHETERRALPEFFDGSAASRNHRVYKEYRDFIINKFREDPSRRLTFTEVRKSLIGDVGTLHKVFLFLERWGLINFGVSGGRPSPPEEVGPQVEVEEPGAGVQLVPASAKLPSGRLPVAANDPGAGENGFRLPPLSSYSDVYGDWAPGKGPVCAVCGDQCASGRHERPMEGGFVVCLKCSENKNGTEEKSAGDNSVHADGNANHASDAWTDAETLLLLEAVLKHGDDWDLIAQHVRTKNRLDCIERLIQLPFGDHMLSTFSDKYGARNSGNQATNSRAIQHASGKLTQVSKTDGHVQNDIKKKVAEESTPVHPSKRRCIPSIANATDSLMRQVALLSTVAGPHVAAAAAEAAVTALCNENPCAEKVFIIVDDEARRKLKSFPTNNEPKSDVKVEDQDVEMHKQTDTPELLPERNFDATAFQIKAAIATALGAAAAHAKQLADQEQREMEHLMASIIEAQMRKIQYKIKHFKELEFIMEKEYILIQKLKESLLDKWVEVIQQTFQARIPRWKDHAFPKSLLNNGS</sequence>
<proteinExistence type="predicted"/>
<name>A0A6I9QHD6_ELAGV</name>
<dbReference type="FunFam" id="1.10.10.10:FF:000020">
    <property type="entry name" value="SWI/SNF complex subunit SMARCC2 isoform c"/>
    <property type="match status" value="1"/>
</dbReference>
<reference evidence="11" key="1">
    <citation type="submission" date="2025-08" db="UniProtKB">
        <authorList>
            <consortium name="RefSeq"/>
        </authorList>
    </citation>
    <scope>IDENTIFICATION</scope>
</reference>
<evidence type="ECO:0000256" key="3">
    <source>
        <dbReference type="ARBA" id="ARBA00023163"/>
    </source>
</evidence>
<dbReference type="InterPro" id="IPR017884">
    <property type="entry name" value="SANT_dom"/>
</dbReference>
<dbReference type="GO" id="GO:0005634">
    <property type="term" value="C:nucleus"/>
    <property type="evidence" value="ECO:0007669"/>
    <property type="project" value="UniProtKB-ARBA"/>
</dbReference>
<dbReference type="InterPro" id="IPR032451">
    <property type="entry name" value="SMARCC_C"/>
</dbReference>
<keyword evidence="2" id="KW-0238">DNA-binding</keyword>
<dbReference type="PROSITE" id="PS50934">
    <property type="entry name" value="SWIRM"/>
    <property type="match status" value="1"/>
</dbReference>
<organism evidence="10 11">
    <name type="scientific">Elaeis guineensis var. tenera</name>
    <name type="common">Oil palm</name>
    <dbReference type="NCBI Taxonomy" id="51953"/>
    <lineage>
        <taxon>Eukaryota</taxon>
        <taxon>Viridiplantae</taxon>
        <taxon>Streptophyta</taxon>
        <taxon>Embryophyta</taxon>
        <taxon>Tracheophyta</taxon>
        <taxon>Spermatophyta</taxon>
        <taxon>Magnoliopsida</taxon>
        <taxon>Liliopsida</taxon>
        <taxon>Arecaceae</taxon>
        <taxon>Arecoideae</taxon>
        <taxon>Cocoseae</taxon>
        <taxon>Elaeidinae</taxon>
        <taxon>Elaeis</taxon>
    </lineage>
</organism>
<feature type="domain" description="HTH myb-type" evidence="9">
    <location>
        <begin position="227"/>
        <end position="276"/>
    </location>
</feature>
<evidence type="ECO:0000259" key="7">
    <source>
        <dbReference type="PROSITE" id="PS50934"/>
    </source>
</evidence>
<dbReference type="InterPro" id="IPR009057">
    <property type="entry name" value="Homeodomain-like_sf"/>
</dbReference>
<dbReference type="RefSeq" id="XP_010909293.1">
    <property type="nucleotide sequence ID" value="XM_010910991.2"/>
</dbReference>
<dbReference type="PROSITE" id="PS51293">
    <property type="entry name" value="SANT"/>
    <property type="match status" value="1"/>
</dbReference>
<evidence type="ECO:0000256" key="1">
    <source>
        <dbReference type="ARBA" id="ARBA00023015"/>
    </source>
</evidence>
<feature type="domain" description="SWIRM" evidence="7">
    <location>
        <begin position="14"/>
        <end position="111"/>
    </location>
</feature>
<dbReference type="PANTHER" id="PTHR12802">
    <property type="entry name" value="SWI/SNF COMPLEX-RELATED"/>
    <property type="match status" value="1"/>
</dbReference>
<dbReference type="KEGG" id="egu:105035438"/>
<dbReference type="InterPro" id="IPR017930">
    <property type="entry name" value="Myb_dom"/>
</dbReference>
<gene>
    <name evidence="11" type="primary">LOC105035438</name>
</gene>
<dbReference type="Pfam" id="PF00249">
    <property type="entry name" value="Myb_DNA-binding"/>
    <property type="match status" value="1"/>
</dbReference>
<dbReference type="SMART" id="SM00717">
    <property type="entry name" value="SANT"/>
    <property type="match status" value="1"/>
</dbReference>
<evidence type="ECO:0000256" key="5">
    <source>
        <dbReference type="SAM" id="Coils"/>
    </source>
</evidence>
<keyword evidence="1" id="KW-0805">Transcription regulation</keyword>
<dbReference type="PROSITE" id="PS51294">
    <property type="entry name" value="HTH_MYB"/>
    <property type="match status" value="1"/>
</dbReference>
<dbReference type="OrthoDB" id="118550at2759"/>
<dbReference type="Pfam" id="PF04433">
    <property type="entry name" value="SWIRM"/>
    <property type="match status" value="1"/>
</dbReference>
<feature type="domain" description="SANT" evidence="8">
    <location>
        <begin position="230"/>
        <end position="281"/>
    </location>
</feature>
<dbReference type="InterPro" id="IPR001005">
    <property type="entry name" value="SANT/Myb"/>
</dbReference>
<evidence type="ECO:0000256" key="2">
    <source>
        <dbReference type="ARBA" id="ARBA00023125"/>
    </source>
</evidence>
<protein>
    <submittedName>
        <fullName evidence="11">SWI/SNF complex subunit SWI3A isoform X1</fullName>
    </submittedName>
</protein>
<evidence type="ECO:0000313" key="11">
    <source>
        <dbReference type="RefSeq" id="XP_010909293.1"/>
    </source>
</evidence>
<dbReference type="CDD" id="cd00167">
    <property type="entry name" value="SANT"/>
    <property type="match status" value="1"/>
</dbReference>
<feature type="domain" description="Myb-like" evidence="6">
    <location>
        <begin position="227"/>
        <end position="277"/>
    </location>
</feature>
<dbReference type="SUPFAM" id="SSF46689">
    <property type="entry name" value="Homeodomain-like"/>
    <property type="match status" value="2"/>
</dbReference>
<dbReference type="GeneID" id="105035438"/>
<dbReference type="Gene3D" id="1.10.10.60">
    <property type="entry name" value="Homeodomain-like"/>
    <property type="match status" value="1"/>
</dbReference>
<evidence type="ECO:0000313" key="10">
    <source>
        <dbReference type="Proteomes" id="UP000504607"/>
    </source>
</evidence>
<evidence type="ECO:0000256" key="4">
    <source>
        <dbReference type="ARBA" id="ARBA00023242"/>
    </source>
</evidence>
<dbReference type="FunCoup" id="A0A6I9QHD6">
    <property type="interactions" value="517"/>
</dbReference>
<dbReference type="Pfam" id="PF16495">
    <property type="entry name" value="SWIRM-assoc_1"/>
    <property type="match status" value="1"/>
</dbReference>